<keyword evidence="1" id="KW-0812">Transmembrane</keyword>
<evidence type="ECO:0000313" key="2">
    <source>
        <dbReference type="EMBL" id="MET4569003.1"/>
    </source>
</evidence>
<reference evidence="2 3" key="1">
    <citation type="submission" date="2024-06" db="EMBL/GenBank/DDBJ databases">
        <title>Sorghum-associated microbial communities from plants grown in Nebraska, USA.</title>
        <authorList>
            <person name="Schachtman D."/>
        </authorList>
    </citation>
    <scope>NUCLEOTIDE SEQUENCE [LARGE SCALE GENOMIC DNA]</scope>
    <source>
        <strain evidence="2 3">1757</strain>
    </source>
</reference>
<feature type="transmembrane region" description="Helical" evidence="1">
    <location>
        <begin position="102"/>
        <end position="122"/>
    </location>
</feature>
<comment type="caution">
    <text evidence="2">The sequence shown here is derived from an EMBL/GenBank/DDBJ whole genome shotgun (WGS) entry which is preliminary data.</text>
</comment>
<dbReference type="EMBL" id="JBEPSD010000001">
    <property type="protein sequence ID" value="MET4569003.1"/>
    <property type="molecule type" value="Genomic_DNA"/>
</dbReference>
<dbReference type="Proteomes" id="UP001549251">
    <property type="component" value="Unassembled WGS sequence"/>
</dbReference>
<dbReference type="RefSeq" id="WP_354547786.1">
    <property type="nucleotide sequence ID" value="NZ_JBEPSD010000001.1"/>
</dbReference>
<feature type="transmembrane region" description="Helical" evidence="1">
    <location>
        <begin position="72"/>
        <end position="90"/>
    </location>
</feature>
<evidence type="ECO:0000256" key="1">
    <source>
        <dbReference type="SAM" id="Phobius"/>
    </source>
</evidence>
<protein>
    <submittedName>
        <fullName evidence="2">ABC-type multidrug transport system permease subunit</fullName>
    </submittedName>
</protein>
<gene>
    <name evidence="2" type="ORF">ABIE04_001330</name>
</gene>
<evidence type="ECO:0000313" key="3">
    <source>
        <dbReference type="Proteomes" id="UP001549251"/>
    </source>
</evidence>
<organism evidence="2 3">
    <name type="scientific">Rhodanobacter soli</name>
    <dbReference type="NCBI Taxonomy" id="590609"/>
    <lineage>
        <taxon>Bacteria</taxon>
        <taxon>Pseudomonadati</taxon>
        <taxon>Pseudomonadota</taxon>
        <taxon>Gammaproteobacteria</taxon>
        <taxon>Lysobacterales</taxon>
        <taxon>Rhodanobacteraceae</taxon>
        <taxon>Rhodanobacter</taxon>
    </lineage>
</organism>
<name>A0ABV2PVY8_9GAMM</name>
<keyword evidence="3" id="KW-1185">Reference proteome</keyword>
<sequence>MTFAKDCANSMSARNSNTAIRYACSAAMLLASAMVVGLQFLYTGGQICHAAMMVYKVGGFVPHLISFGRFGVLLYLVVAVAVAMGLSVFIRRRGGARHAKVATCLLVLSLASTLSFVVLIVMPSSDVVFRS</sequence>
<feature type="transmembrane region" description="Helical" evidence="1">
    <location>
        <begin position="20"/>
        <end position="42"/>
    </location>
</feature>
<proteinExistence type="predicted"/>
<keyword evidence="1" id="KW-0472">Membrane</keyword>
<accession>A0ABV2PVY8</accession>
<keyword evidence="1" id="KW-1133">Transmembrane helix</keyword>